<dbReference type="InParanoid" id="A2FA67"/>
<dbReference type="RefSeq" id="XP_001311133.1">
    <property type="nucleotide sequence ID" value="XM_001311132.1"/>
</dbReference>
<sequence length="800" mass="94400">MSNSPRSGAKSQLITNRGILSQINPVVRKKSKARNILVPPEWDAMTSKAYRLLVGPKISDYVEIPKEEESNEPKPDRNTPKNVNDPEKLLANLYPSRLGEEFKPSEVTIEQLDALTLPNDLLVQVLPPGVPPKYDLLLLSQKKKSMKKPTIKKKPLPDLPVSLYTDDTLDQVPTTKSSFGLKSSMKLPMFQEEEEEEAPPTPPQPVEQKDDHIKKQRTIEEIEAKLQQKKLIRLRMYFYVLRCWACYNINARAKSVFITDVDNSRLLLHYIRHWNDYVQKQLVLRRCRAKLEEYIHNQMTTKSWQIWKTKGKKAIKHAHIAAQYLEIRNQNLQKTFFRLFKEVTYSKRIVQREIKKFYRFKPDGPFTEVNPYYTQKRALNVKALHHNFIKRSPPIIKAWKAQVEQHKKDKQQSGMVHDIIRRVTFHQWFELYKDHFHHRVLSEVRRVSKISLQKNTQKERDTSERVEKTVMIQLVHDRNILNAKLSQFDRLSQNHKEAVIRRTQLRGEIASTTNKYFVRQEELSLVDSFKQADEVEKKTREIRMQLAEGFLFHLGRAVRSYDNQVVAHEFCLAFRVLSNPIVEKAVGYFYEKKHIKNLLASTVRARKSLKQATTCVKIYHQMFGWNLWRSFIEKVNANRSNGIMSSIRRRTQIMQLYPYFNWVEVLPVRPPRPLKEVEQMFKDLPLVSIQRKVARERVHHVNVRMMLMQRRMLRDFIRAYASYVQEQIATRTVIMLLKKKQQLTLTRKAFAAFKATGDKVAEDIPNAEEQEISANITAWFRHFFRERARQKVVVKNMPLS</sequence>
<evidence type="ECO:0000256" key="1">
    <source>
        <dbReference type="SAM" id="MobiDB-lite"/>
    </source>
</evidence>
<gene>
    <name evidence="2" type="ORF">TVAG_263200</name>
</gene>
<feature type="region of interest" description="Disordered" evidence="1">
    <location>
        <begin position="190"/>
        <end position="213"/>
    </location>
</feature>
<dbReference type="AlphaFoldDB" id="A2FA67"/>
<reference evidence="2" key="1">
    <citation type="submission" date="2006-10" db="EMBL/GenBank/DDBJ databases">
        <authorList>
            <person name="Amadeo P."/>
            <person name="Zhao Q."/>
            <person name="Wortman J."/>
            <person name="Fraser-Liggett C."/>
            <person name="Carlton J."/>
        </authorList>
    </citation>
    <scope>NUCLEOTIDE SEQUENCE</scope>
    <source>
        <strain evidence="2">G3</strain>
    </source>
</reference>
<accession>A2FA67</accession>
<dbReference type="VEuPathDB" id="TrichDB:TVAGG3_0390950"/>
<reference evidence="2" key="2">
    <citation type="journal article" date="2007" name="Science">
        <title>Draft genome sequence of the sexually transmitted pathogen Trichomonas vaginalis.</title>
        <authorList>
            <person name="Carlton J.M."/>
            <person name="Hirt R.P."/>
            <person name="Silva J.C."/>
            <person name="Delcher A.L."/>
            <person name="Schatz M."/>
            <person name="Zhao Q."/>
            <person name="Wortman J.R."/>
            <person name="Bidwell S.L."/>
            <person name="Alsmark U.C.M."/>
            <person name="Besteiro S."/>
            <person name="Sicheritz-Ponten T."/>
            <person name="Noel C.J."/>
            <person name="Dacks J.B."/>
            <person name="Foster P.G."/>
            <person name="Simillion C."/>
            <person name="Van de Peer Y."/>
            <person name="Miranda-Saavedra D."/>
            <person name="Barton G.J."/>
            <person name="Westrop G.D."/>
            <person name="Mueller S."/>
            <person name="Dessi D."/>
            <person name="Fiori P.L."/>
            <person name="Ren Q."/>
            <person name="Paulsen I."/>
            <person name="Zhang H."/>
            <person name="Bastida-Corcuera F.D."/>
            <person name="Simoes-Barbosa A."/>
            <person name="Brown M.T."/>
            <person name="Hayes R.D."/>
            <person name="Mukherjee M."/>
            <person name="Okumura C.Y."/>
            <person name="Schneider R."/>
            <person name="Smith A.J."/>
            <person name="Vanacova S."/>
            <person name="Villalvazo M."/>
            <person name="Haas B.J."/>
            <person name="Pertea M."/>
            <person name="Feldblyum T.V."/>
            <person name="Utterback T.R."/>
            <person name="Shu C.L."/>
            <person name="Osoegawa K."/>
            <person name="de Jong P.J."/>
            <person name="Hrdy I."/>
            <person name="Horvathova L."/>
            <person name="Zubacova Z."/>
            <person name="Dolezal P."/>
            <person name="Malik S.B."/>
            <person name="Logsdon J.M. Jr."/>
            <person name="Henze K."/>
            <person name="Gupta A."/>
            <person name="Wang C.C."/>
            <person name="Dunne R.L."/>
            <person name="Upcroft J.A."/>
            <person name="Upcroft P."/>
            <person name="White O."/>
            <person name="Salzberg S.L."/>
            <person name="Tang P."/>
            <person name="Chiu C.-H."/>
            <person name="Lee Y.-S."/>
            <person name="Embley T.M."/>
            <person name="Coombs G.H."/>
            <person name="Mottram J.C."/>
            <person name="Tachezy J."/>
            <person name="Fraser-Liggett C.M."/>
            <person name="Johnson P.J."/>
        </authorList>
    </citation>
    <scope>NUCLEOTIDE SEQUENCE [LARGE SCALE GENOMIC DNA]</scope>
    <source>
        <strain evidence="2">G3</strain>
    </source>
</reference>
<organism evidence="2 3">
    <name type="scientific">Trichomonas vaginalis (strain ATCC PRA-98 / G3)</name>
    <dbReference type="NCBI Taxonomy" id="412133"/>
    <lineage>
        <taxon>Eukaryota</taxon>
        <taxon>Metamonada</taxon>
        <taxon>Parabasalia</taxon>
        <taxon>Trichomonadida</taxon>
        <taxon>Trichomonadidae</taxon>
        <taxon>Trichomonas</taxon>
    </lineage>
</organism>
<proteinExistence type="predicted"/>
<dbReference type="EMBL" id="DS113684">
    <property type="protein sequence ID" value="EAX98203.1"/>
    <property type="molecule type" value="Genomic_DNA"/>
</dbReference>
<name>A2FA67_TRIV3</name>
<keyword evidence="3" id="KW-1185">Reference proteome</keyword>
<evidence type="ECO:0000313" key="2">
    <source>
        <dbReference type="EMBL" id="EAX98203.1"/>
    </source>
</evidence>
<dbReference type="Proteomes" id="UP000001542">
    <property type="component" value="Unassembled WGS sequence"/>
</dbReference>
<protein>
    <submittedName>
        <fullName evidence="2">Uncharacterized protein</fullName>
    </submittedName>
</protein>
<feature type="region of interest" description="Disordered" evidence="1">
    <location>
        <begin position="63"/>
        <end position="87"/>
    </location>
</feature>
<dbReference type="OrthoDB" id="10469589at2759"/>
<evidence type="ECO:0000313" key="3">
    <source>
        <dbReference type="Proteomes" id="UP000001542"/>
    </source>
</evidence>
<dbReference type="KEGG" id="tva:4755998"/>
<dbReference type="VEuPathDB" id="TrichDB:TVAG_263200"/>